<name>A0ABQ4R438_9HYPH</name>
<dbReference type="SUPFAM" id="SSF52833">
    <property type="entry name" value="Thioredoxin-like"/>
    <property type="match status" value="1"/>
</dbReference>
<protein>
    <recommendedName>
        <fullName evidence="4">SCO family protein</fullName>
    </recommendedName>
</protein>
<dbReference type="CDD" id="cd02968">
    <property type="entry name" value="SCO"/>
    <property type="match status" value="1"/>
</dbReference>
<sequence length="197" mass="21064">MSLTPRMRRAAIPLLVFALGLAVLGLAAVTMLGRPSPGTSAVGGPFTLVDQDGRTVTDRDFRGAPHLVFFGFTRCPDVCPTTLQQISDVLAALGPRGRDVKALFVSVDPERDTPEALKAYLSSFDPRIVGLTGSPEAVAATVKAYRAYSRKVPLKEGDYTMEHTALVYIMDARDGFVGSLNLMRPAADAAAEVARQL</sequence>
<evidence type="ECO:0000313" key="2">
    <source>
        <dbReference type="EMBL" id="GJD52338.1"/>
    </source>
</evidence>
<keyword evidence="3" id="KW-1185">Reference proteome</keyword>
<evidence type="ECO:0000256" key="1">
    <source>
        <dbReference type="ARBA" id="ARBA00010996"/>
    </source>
</evidence>
<dbReference type="PANTHER" id="PTHR12151">
    <property type="entry name" value="ELECTRON TRANSPORT PROTIN SCO1/SENC FAMILY MEMBER"/>
    <property type="match status" value="1"/>
</dbReference>
<evidence type="ECO:0000313" key="3">
    <source>
        <dbReference type="Proteomes" id="UP001055167"/>
    </source>
</evidence>
<reference evidence="2" key="2">
    <citation type="submission" date="2021-08" db="EMBL/GenBank/DDBJ databases">
        <authorList>
            <person name="Tani A."/>
            <person name="Ola A."/>
            <person name="Ogura Y."/>
            <person name="Katsura K."/>
            <person name="Hayashi T."/>
        </authorList>
    </citation>
    <scope>NUCLEOTIDE SEQUENCE</scope>
    <source>
        <strain evidence="2">KCTC 52305</strain>
    </source>
</reference>
<comment type="caution">
    <text evidence="2">The sequence shown here is derived from an EMBL/GenBank/DDBJ whole genome shotgun (WGS) entry which is preliminary data.</text>
</comment>
<dbReference type="InterPro" id="IPR036249">
    <property type="entry name" value="Thioredoxin-like_sf"/>
</dbReference>
<dbReference type="InterPro" id="IPR003782">
    <property type="entry name" value="SCO1/SenC"/>
</dbReference>
<dbReference type="PANTHER" id="PTHR12151:SF25">
    <property type="entry name" value="LINALOOL DEHYDRATASE_ISOMERASE DOMAIN-CONTAINING PROTEIN"/>
    <property type="match status" value="1"/>
</dbReference>
<dbReference type="Gene3D" id="3.40.30.10">
    <property type="entry name" value="Glutaredoxin"/>
    <property type="match status" value="1"/>
</dbReference>
<evidence type="ECO:0008006" key="4">
    <source>
        <dbReference type="Google" id="ProtNLM"/>
    </source>
</evidence>
<dbReference type="Proteomes" id="UP001055167">
    <property type="component" value="Unassembled WGS sequence"/>
</dbReference>
<gene>
    <name evidence="2" type="ORF">OPKNFCMD_5103</name>
</gene>
<dbReference type="EMBL" id="BPQH01000018">
    <property type="protein sequence ID" value="GJD52338.1"/>
    <property type="molecule type" value="Genomic_DNA"/>
</dbReference>
<organism evidence="2 3">
    <name type="scientific">Methylobacterium crusticola</name>
    <dbReference type="NCBI Taxonomy" id="1697972"/>
    <lineage>
        <taxon>Bacteria</taxon>
        <taxon>Pseudomonadati</taxon>
        <taxon>Pseudomonadota</taxon>
        <taxon>Alphaproteobacteria</taxon>
        <taxon>Hyphomicrobiales</taxon>
        <taxon>Methylobacteriaceae</taxon>
        <taxon>Methylobacterium</taxon>
    </lineage>
</organism>
<dbReference type="Pfam" id="PF02630">
    <property type="entry name" value="SCO1-SenC"/>
    <property type="match status" value="1"/>
</dbReference>
<comment type="similarity">
    <text evidence="1">Belongs to the SCO1/2 family.</text>
</comment>
<accession>A0ABQ4R438</accession>
<proteinExistence type="inferred from homology"/>
<dbReference type="RefSeq" id="WP_128563347.1">
    <property type="nucleotide sequence ID" value="NZ_BPQH01000018.1"/>
</dbReference>
<reference evidence="2" key="1">
    <citation type="journal article" date="2021" name="Front. Microbiol.">
        <title>Comprehensive Comparative Genomics and Phenotyping of Methylobacterium Species.</title>
        <authorList>
            <person name="Alessa O."/>
            <person name="Ogura Y."/>
            <person name="Fujitani Y."/>
            <person name="Takami H."/>
            <person name="Hayashi T."/>
            <person name="Sahin N."/>
            <person name="Tani A."/>
        </authorList>
    </citation>
    <scope>NUCLEOTIDE SEQUENCE</scope>
    <source>
        <strain evidence="2">KCTC 52305</strain>
    </source>
</reference>